<name>A0A4Y2QH90_ARAVE</name>
<comment type="caution">
    <text evidence="1">The sequence shown here is derived from an EMBL/GenBank/DDBJ whole genome shotgun (WGS) entry which is preliminary data.</text>
</comment>
<sequence length="48" mass="5171">MSVAKPDSPLGGFLEKAVSKNIFVGHTSIFDEATYRKLCQSSMHALSA</sequence>
<keyword evidence="2" id="KW-1185">Reference proteome</keyword>
<reference evidence="1 2" key="1">
    <citation type="journal article" date="2019" name="Sci. Rep.">
        <title>Orb-weaving spider Araneus ventricosus genome elucidates the spidroin gene catalogue.</title>
        <authorList>
            <person name="Kono N."/>
            <person name="Nakamura H."/>
            <person name="Ohtoshi R."/>
            <person name="Moran D.A.P."/>
            <person name="Shinohara A."/>
            <person name="Yoshida Y."/>
            <person name="Fujiwara M."/>
            <person name="Mori M."/>
            <person name="Tomita M."/>
            <person name="Arakawa K."/>
        </authorList>
    </citation>
    <scope>NUCLEOTIDE SEQUENCE [LARGE SCALE GENOMIC DNA]</scope>
</reference>
<feature type="non-terminal residue" evidence="1">
    <location>
        <position position="48"/>
    </location>
</feature>
<evidence type="ECO:0000313" key="2">
    <source>
        <dbReference type="Proteomes" id="UP000499080"/>
    </source>
</evidence>
<gene>
    <name evidence="1" type="ORF">AVEN_108673_1</name>
</gene>
<evidence type="ECO:0000313" key="1">
    <source>
        <dbReference type="EMBL" id="GBN62655.1"/>
    </source>
</evidence>
<dbReference type="Proteomes" id="UP000499080">
    <property type="component" value="Unassembled WGS sequence"/>
</dbReference>
<protein>
    <submittedName>
        <fullName evidence="1">Uncharacterized protein</fullName>
    </submittedName>
</protein>
<dbReference type="EMBL" id="BGPR01299380">
    <property type="protein sequence ID" value="GBN62655.1"/>
    <property type="molecule type" value="Genomic_DNA"/>
</dbReference>
<accession>A0A4Y2QH90</accession>
<dbReference type="OrthoDB" id="6425891at2759"/>
<organism evidence="1 2">
    <name type="scientific">Araneus ventricosus</name>
    <name type="common">Orbweaver spider</name>
    <name type="synonym">Epeira ventricosa</name>
    <dbReference type="NCBI Taxonomy" id="182803"/>
    <lineage>
        <taxon>Eukaryota</taxon>
        <taxon>Metazoa</taxon>
        <taxon>Ecdysozoa</taxon>
        <taxon>Arthropoda</taxon>
        <taxon>Chelicerata</taxon>
        <taxon>Arachnida</taxon>
        <taxon>Araneae</taxon>
        <taxon>Araneomorphae</taxon>
        <taxon>Entelegynae</taxon>
        <taxon>Araneoidea</taxon>
        <taxon>Araneidae</taxon>
        <taxon>Araneus</taxon>
    </lineage>
</organism>
<dbReference type="AlphaFoldDB" id="A0A4Y2QH90"/>
<proteinExistence type="predicted"/>